<dbReference type="RefSeq" id="XP_026193602.1">
    <property type="nucleotide sequence ID" value="XM_026337817.1"/>
</dbReference>
<dbReference type="PANTHER" id="PTHR45979">
    <property type="entry name" value="PAP/OAS1 SUBSTRATE-BINDING DOMAIN SUPERFAMILY"/>
    <property type="match status" value="1"/>
</dbReference>
<feature type="region of interest" description="Disordered" evidence="1">
    <location>
        <begin position="1070"/>
        <end position="1451"/>
    </location>
</feature>
<dbReference type="OrthoDB" id="346877at2759"/>
<dbReference type="Proteomes" id="UP000515125">
    <property type="component" value="Unplaced"/>
</dbReference>
<dbReference type="Pfam" id="PF26180">
    <property type="entry name" value="PAP-OAS1"/>
    <property type="match status" value="2"/>
</dbReference>
<keyword evidence="3" id="KW-1185">Reference proteome</keyword>
<feature type="compositionally biased region" description="Low complexity" evidence="1">
    <location>
        <begin position="1220"/>
        <end position="1230"/>
    </location>
</feature>
<feature type="compositionally biased region" description="Low complexity" evidence="1">
    <location>
        <begin position="1612"/>
        <end position="1621"/>
    </location>
</feature>
<dbReference type="SUPFAM" id="SSF81631">
    <property type="entry name" value="PAP/OAS1 substrate-binding domain"/>
    <property type="match status" value="1"/>
</dbReference>
<evidence type="ECO:0000259" key="2">
    <source>
        <dbReference type="Pfam" id="PF26180"/>
    </source>
</evidence>
<name>A0A6P6S1R1_9EIME</name>
<feature type="region of interest" description="Disordered" evidence="1">
    <location>
        <begin position="1480"/>
        <end position="1536"/>
    </location>
</feature>
<feature type="compositionally biased region" description="Polar residues" evidence="1">
    <location>
        <begin position="210"/>
        <end position="221"/>
    </location>
</feature>
<dbReference type="SUPFAM" id="SSF81301">
    <property type="entry name" value="Nucleotidyltransferase"/>
    <property type="match status" value="1"/>
</dbReference>
<dbReference type="InterPro" id="IPR043519">
    <property type="entry name" value="NT_sf"/>
</dbReference>
<protein>
    <submittedName>
        <fullName evidence="4">Uncharacterized protein LOC34624356</fullName>
    </submittedName>
</protein>
<reference evidence="4" key="1">
    <citation type="submission" date="2025-08" db="UniProtKB">
        <authorList>
            <consortium name="RefSeq"/>
        </authorList>
    </citation>
    <scope>IDENTIFICATION</scope>
</reference>
<feature type="region of interest" description="Disordered" evidence="1">
    <location>
        <begin position="848"/>
        <end position="889"/>
    </location>
</feature>
<dbReference type="InterPro" id="IPR058920">
    <property type="entry name" value="PAP-OAS1-bd-rel"/>
</dbReference>
<accession>A0A6P6S1R1</accession>
<proteinExistence type="predicted"/>
<dbReference type="PANTHER" id="PTHR45979:SF30">
    <property type="entry name" value="NUCLEOTIDYLTRANSFERASE"/>
    <property type="match status" value="1"/>
</dbReference>
<evidence type="ECO:0000256" key="1">
    <source>
        <dbReference type="SAM" id="MobiDB-lite"/>
    </source>
</evidence>
<feature type="compositionally biased region" description="Low complexity" evidence="1">
    <location>
        <begin position="875"/>
        <end position="889"/>
    </location>
</feature>
<feature type="compositionally biased region" description="Polar residues" evidence="1">
    <location>
        <begin position="390"/>
        <end position="401"/>
    </location>
</feature>
<organism evidence="3 4">
    <name type="scientific">Cyclospora cayetanensis</name>
    <dbReference type="NCBI Taxonomy" id="88456"/>
    <lineage>
        <taxon>Eukaryota</taxon>
        <taxon>Sar</taxon>
        <taxon>Alveolata</taxon>
        <taxon>Apicomplexa</taxon>
        <taxon>Conoidasida</taxon>
        <taxon>Coccidia</taxon>
        <taxon>Eucoccidiorida</taxon>
        <taxon>Eimeriorina</taxon>
        <taxon>Eimeriidae</taxon>
        <taxon>Cyclospora</taxon>
    </lineage>
</organism>
<feature type="region of interest" description="Disordered" evidence="1">
    <location>
        <begin position="1595"/>
        <end position="1625"/>
    </location>
</feature>
<feature type="domain" description="PAP/OAS1 substrate-binding-related" evidence="2">
    <location>
        <begin position="718"/>
        <end position="778"/>
    </location>
</feature>
<feature type="region of interest" description="Disordered" evidence="1">
    <location>
        <begin position="386"/>
        <end position="410"/>
    </location>
</feature>
<feature type="domain" description="PAP/OAS1 substrate-binding-related" evidence="2">
    <location>
        <begin position="460"/>
        <end position="575"/>
    </location>
</feature>
<feature type="compositionally biased region" description="Polar residues" evidence="1">
    <location>
        <begin position="1507"/>
        <end position="1518"/>
    </location>
</feature>
<feature type="compositionally biased region" description="Low complexity" evidence="1">
    <location>
        <begin position="678"/>
        <end position="694"/>
    </location>
</feature>
<feature type="compositionally biased region" description="Low complexity" evidence="1">
    <location>
        <begin position="1147"/>
        <end position="1162"/>
    </location>
</feature>
<feature type="compositionally biased region" description="Low complexity" evidence="1">
    <location>
        <begin position="244"/>
        <end position="264"/>
    </location>
</feature>
<feature type="region of interest" description="Disordered" evidence="1">
    <location>
        <begin position="282"/>
        <end position="313"/>
    </location>
</feature>
<feature type="region of interest" description="Disordered" evidence="1">
    <location>
        <begin position="666"/>
        <end position="694"/>
    </location>
</feature>
<feature type="region of interest" description="Disordered" evidence="1">
    <location>
        <begin position="1640"/>
        <end position="1665"/>
    </location>
</feature>
<evidence type="ECO:0000313" key="3">
    <source>
        <dbReference type="Proteomes" id="UP000515125"/>
    </source>
</evidence>
<feature type="region of interest" description="Disordered" evidence="1">
    <location>
        <begin position="986"/>
        <end position="1011"/>
    </location>
</feature>
<feature type="compositionally biased region" description="Low complexity" evidence="1">
    <location>
        <begin position="1271"/>
        <end position="1281"/>
    </location>
</feature>
<dbReference type="GeneID" id="34624356"/>
<dbReference type="InterPro" id="IPR058921">
    <property type="entry name" value="PAP/OAS1-rel"/>
</dbReference>
<feature type="compositionally biased region" description="Polar residues" evidence="1">
    <location>
        <begin position="1282"/>
        <end position="1300"/>
    </location>
</feature>
<gene>
    <name evidence="4" type="primary">LOC34624356</name>
</gene>
<evidence type="ECO:0000313" key="4">
    <source>
        <dbReference type="RefSeq" id="XP_026193602.1"/>
    </source>
</evidence>
<feature type="compositionally biased region" description="Polar residues" evidence="1">
    <location>
        <begin position="1430"/>
        <end position="1443"/>
    </location>
</feature>
<feature type="region of interest" description="Disordered" evidence="1">
    <location>
        <begin position="193"/>
        <end position="264"/>
    </location>
</feature>
<feature type="compositionally biased region" description="Low complexity" evidence="1">
    <location>
        <begin position="1497"/>
        <end position="1506"/>
    </location>
</feature>
<sequence length="1769" mass="186136">MKGLPHTGDPALRACDVGNETPNCSASVLPRVLSVIVELFGFVPFENLPLKNHGNPRRWSPLLYAARSSASESHESRGLSRRWSSAVTPAAAAAAFEVVAPAAAETPAAVDAEASAAAAMELPDVPAEFDAIADDFISALGPNEERSKVRAEAFQHLRDAIFEAFTDFRLSLQQQQQQQQQLEGRQALQLQEQYPETRQEGTAAERSVQEAPSHNRPSSLGGSAIITLPPEAPVSSSRTRHDSPSSFFSVSSSPSPTAAGGASAAVPAGAATEAAAAACRRQAAVTSTHEPEEAAGISSPSPGIAEGSTSGSACSSSVRCLSDICVAVHRYGSFPLLTYLPDGDLDVGVLTFSPKTGVVESEEDSEAFLVYLYQRFRRGDLRVEGGEPTSEFSQSVCTPGESQRPAGRGLRGPRIRNVHLVKADVKIIKLEVDGLAVDLSVNKVGGCCSLALLELLDRRIGRCHLFKRSVILVKAWMAYESHLLGSRSGLLASYCLEVLVLHLFSCLPPSSLQTPLQVFRAFLSYFSNFDWASFAATVAGPLPLWLLRYANRQQQQQQQQQRYVEPQHELLHLCEHSSGNPQDGDPRLERLAFIAQHMHPEEGASRDGMTNQICKAIADLAFIEECRRRFRMCYGGMGGGGLSRFSGGPRSSFVWADPASPTAAFVSSSGSSGRDVPAPASSPASRWAQSSSWAGGSNAAVNPRSLRGSPPIFGCGGVFVMRCINVVDPLLNCNNLGRSVSEPAFVRLTDALKRGNATLKAVLQRGDQAAFRSVFFRNSYRYLQRLRRKQTEQLQPQIKPLVLLRISTEDEEERHAGMRGGVDGGATCSPRDSYTDFLTVVHTLKEEEGAASGNVEGPLGASGNPPLVDRKAQRGSSTGDGDGSAKAAAKAFKEGETAFGCDSEVGEYPSRQRQQPQPTLQLDEEEMRSLLALCQLLSKQGSSEGPQGGPGGSNAQIGEAHYACSALNAYGDPLCACKHSVSGPLPSATDDAGQTAPPSNSSDASGCGRDEANGGLVGSGGLWGPGGALLSGASEAAMLPIEAAAAAEAAIAMQSLLPFCTRGCRRNSSAGSYSLDTRTAGGPSSVGSPRSACSLGRLPWETRGGNQRLGVEGGPRGPRGPLNDRYRRPHPQSVGRQRAGVSRSTMQQQTPQFVMQQQQQSQLYSLPPSRDPYWQGPGLFAGRTSLLGPPMEGPSPAPGGGGPVESRPWQGDGSGSPSVACCAAADDSSAGNRNRGRVQGGSAGPPGTDTQSAYPPGRFTSALSHAVATLQQQQHHQQQSQRTGSSSLASDAGVSHNQDTQRPSRRPSGWGPGTPPTSSSGQQGDSKSFFKASRQQAGAAACMPGPREGPERGPSGAPGGGSSSEAGVDGSPPYRGPRRGSADSAFVTIGGNGRSPQYREMPLSQRGFPQLPEARSPQWGHRGGFRGVNNMLSTGWPPQQSPQGAPLPRSVAVSSARSFRAVDTANAGLQGVGPHVYAVSSKAPVSGQADRKEYRRQPPAAAAQAASLGSASRCTQQANGGGSEGTPQGSAVVRKATPQWGASSFAVATPEQLFGRGETSRERIGNSPVALRANNNAVPINGAAPQLQGAVSRLRGPPHVHEQQRRHHLRESSSSTPSRDSWAGDSTGVWRVILPQATASAVGGPADGHSGAAWGPPTSPRPEGCHFSKLNEFSSLPGDLLSLRSADVQRLSAADRAKALQATQQQLAALQDAVEWQTATSKRERKRASASGRDAESKLAQLLAVQQVSCTKLATPLSFLPPFALLPCP</sequence>
<dbReference type="Gene3D" id="1.10.1410.10">
    <property type="match status" value="1"/>
</dbReference>